<comment type="caution">
    <text evidence="1">The sequence shown here is derived from an EMBL/GenBank/DDBJ whole genome shotgun (WGS) entry which is preliminary data.</text>
</comment>
<name>A0ABD5SLQ9_9EURY</name>
<dbReference type="AlphaFoldDB" id="A0ABD5SLQ9"/>
<evidence type="ECO:0000313" key="2">
    <source>
        <dbReference type="Proteomes" id="UP001596383"/>
    </source>
</evidence>
<dbReference type="RefSeq" id="WP_273739117.1">
    <property type="nucleotide sequence ID" value="NZ_JAQIVI010000214.1"/>
</dbReference>
<keyword evidence="2" id="KW-1185">Reference proteome</keyword>
<dbReference type="EMBL" id="JBHSWV010000214">
    <property type="protein sequence ID" value="MFC6766126.1"/>
    <property type="molecule type" value="Genomic_DNA"/>
</dbReference>
<dbReference type="Proteomes" id="UP001596383">
    <property type="component" value="Unassembled WGS sequence"/>
</dbReference>
<dbReference type="SUPFAM" id="SSF53850">
    <property type="entry name" value="Periplasmic binding protein-like II"/>
    <property type="match status" value="1"/>
</dbReference>
<protein>
    <submittedName>
        <fullName evidence="1">PhnD/SsuA/transferrin family substrate-binding protein</fullName>
    </submittedName>
</protein>
<accession>A0ABD5SLQ9</accession>
<evidence type="ECO:0000313" key="1">
    <source>
        <dbReference type="EMBL" id="MFC6766126.1"/>
    </source>
</evidence>
<reference evidence="1 2" key="1">
    <citation type="journal article" date="2019" name="Int. J. Syst. Evol. Microbiol.">
        <title>The Global Catalogue of Microorganisms (GCM) 10K type strain sequencing project: providing services to taxonomists for standard genome sequencing and annotation.</title>
        <authorList>
            <consortium name="The Broad Institute Genomics Platform"/>
            <consortium name="The Broad Institute Genome Sequencing Center for Infectious Disease"/>
            <person name="Wu L."/>
            <person name="Ma J."/>
        </authorList>
    </citation>
    <scope>NUCLEOTIDE SEQUENCE [LARGE SCALE GENOMIC DNA]</scope>
    <source>
        <strain evidence="1 2">LMG 29247</strain>
    </source>
</reference>
<dbReference type="Pfam" id="PF12974">
    <property type="entry name" value="Phosphonate-bd"/>
    <property type="match status" value="1"/>
</dbReference>
<organism evidence="1 2">
    <name type="scientific">Natrinema soli</name>
    <dbReference type="NCBI Taxonomy" id="1930624"/>
    <lineage>
        <taxon>Archaea</taxon>
        <taxon>Methanobacteriati</taxon>
        <taxon>Methanobacteriota</taxon>
        <taxon>Stenosarchaea group</taxon>
        <taxon>Halobacteria</taxon>
        <taxon>Halobacteriales</taxon>
        <taxon>Natrialbaceae</taxon>
        <taxon>Natrinema</taxon>
    </lineage>
</organism>
<proteinExistence type="predicted"/>
<gene>
    <name evidence="1" type="ORF">ACFQE6_14330</name>
</gene>
<sequence>MSKQVDLALACDLNDRTRALHDGTVKPEGIDLTFLPLQIEETFWRMLKHQEFDAAEMSMSSYMITCDRNDPELIAIPVFPSRFFRHSCIFVNADAGIDKPEDLAGRKVGVPEYQMTAALWCRGALQHEYGVAPEEMEWYHGGEEDAGREEKLELDLPDSIHLEYIPSERTLSGMLADGDLDALITARTPSSFETDSVERLFENYREVEMDYYRNTGHFPIMHTVVLRQDVYDERPWVAQELYKCFNEAKRICLEELHDTGELQRALPWLIDEVERTRDLMGWDFWPYGIDDNRETLEFMTQMAHEQGLTDRRLSVEEIFAPTTFDEYKV</sequence>
<dbReference type="Gene3D" id="3.40.190.10">
    <property type="entry name" value="Periplasmic binding protein-like II"/>
    <property type="match status" value="1"/>
</dbReference>